<name>A0A6M0CHU9_9FLAO</name>
<sequence length="546" mass="60719">MTKFNSILDAFTHWETTTADAIFLNQPVNGKNVPYSFYKAGQEARKIAARLQSYNLPEKSHIALLSKNCAHWMISDIAIMMAGYVSVPIYPTLNAESVNQILVHSDARAIIIGKLDNYEAQRSGIPDIHKISIELYNNNEGESWEQIVDTTAPLIKTNEAKKDDLLTIIYTSGTTGTPKGVMHSVGNFIESVTTLADFFNIPKQAKQFSYLPSAHIAERIGGLVGVINGANIFFPESLETFASDLAKTQPDTFGSVPRILDKFQEKILEKIPQKKLSRLLKIPVINTIVKNKLKEKLGLKNAKTIICGAAPVAASTIKWYKKIGLDILQMYGMTEDCIVSHANLHHANKIGSAGKALPGVTRKLSAEGEILIKNNCLMKGYYKSPELTAEVFTEDGFIRTGDIGEFDHDGFLNITGRAKDKFKTDKGKYISPATIEKLLTGNPNVEMRCVVGTGIPQPILLVTLSETGRKQDRVGLSKSLLDDISSVNPILEKHERIQKIIVMKEDWTVDNGLVTPSLKIKRNAIEKIHEPYYKQWFEKEEAVLFE</sequence>
<gene>
    <name evidence="4" type="ORF">GWK10_09495</name>
</gene>
<protein>
    <submittedName>
        <fullName evidence="4">AMP-binding protein</fullName>
    </submittedName>
</protein>
<dbReference type="InterPro" id="IPR020845">
    <property type="entry name" value="AMP-binding_CS"/>
</dbReference>
<dbReference type="PANTHER" id="PTHR43272:SF33">
    <property type="entry name" value="AMP-BINDING DOMAIN-CONTAINING PROTEIN-RELATED"/>
    <property type="match status" value="1"/>
</dbReference>
<feature type="domain" description="AMP-dependent synthetase/ligase" evidence="3">
    <location>
        <begin position="14"/>
        <end position="382"/>
    </location>
</feature>
<dbReference type="PANTHER" id="PTHR43272">
    <property type="entry name" value="LONG-CHAIN-FATTY-ACID--COA LIGASE"/>
    <property type="match status" value="1"/>
</dbReference>
<organism evidence="4 5">
    <name type="scientific">Spongiivirga citrea</name>
    <dbReference type="NCBI Taxonomy" id="1481457"/>
    <lineage>
        <taxon>Bacteria</taxon>
        <taxon>Pseudomonadati</taxon>
        <taxon>Bacteroidota</taxon>
        <taxon>Flavobacteriia</taxon>
        <taxon>Flavobacteriales</taxon>
        <taxon>Flavobacteriaceae</taxon>
        <taxon>Spongiivirga</taxon>
    </lineage>
</organism>
<dbReference type="GO" id="GO:0004467">
    <property type="term" value="F:long-chain fatty acid-CoA ligase activity"/>
    <property type="evidence" value="ECO:0007669"/>
    <property type="project" value="TreeGrafter"/>
</dbReference>
<keyword evidence="1" id="KW-0547">Nucleotide-binding</keyword>
<evidence type="ECO:0000256" key="1">
    <source>
        <dbReference type="ARBA" id="ARBA00022741"/>
    </source>
</evidence>
<accession>A0A6M0CHU9</accession>
<dbReference type="GO" id="GO:0016020">
    <property type="term" value="C:membrane"/>
    <property type="evidence" value="ECO:0007669"/>
    <property type="project" value="TreeGrafter"/>
</dbReference>
<dbReference type="SUPFAM" id="SSF56801">
    <property type="entry name" value="Acetyl-CoA synthetase-like"/>
    <property type="match status" value="1"/>
</dbReference>
<dbReference type="InterPro" id="IPR000873">
    <property type="entry name" value="AMP-dep_synth/lig_dom"/>
</dbReference>
<dbReference type="Proteomes" id="UP000474296">
    <property type="component" value="Unassembled WGS sequence"/>
</dbReference>
<keyword evidence="5" id="KW-1185">Reference proteome</keyword>
<dbReference type="EMBL" id="JAABOQ010000004">
    <property type="protein sequence ID" value="NER17445.1"/>
    <property type="molecule type" value="Genomic_DNA"/>
</dbReference>
<proteinExistence type="predicted"/>
<dbReference type="Pfam" id="PF23562">
    <property type="entry name" value="AMP-binding_C_3"/>
    <property type="match status" value="1"/>
</dbReference>
<dbReference type="GO" id="GO:0005524">
    <property type="term" value="F:ATP binding"/>
    <property type="evidence" value="ECO:0007669"/>
    <property type="project" value="UniProtKB-KW"/>
</dbReference>
<dbReference type="RefSeq" id="WP_164031960.1">
    <property type="nucleotide sequence ID" value="NZ_JAABOQ010000004.1"/>
</dbReference>
<evidence type="ECO:0000313" key="5">
    <source>
        <dbReference type="Proteomes" id="UP000474296"/>
    </source>
</evidence>
<evidence type="ECO:0000313" key="4">
    <source>
        <dbReference type="EMBL" id="NER17445.1"/>
    </source>
</evidence>
<dbReference type="AlphaFoldDB" id="A0A6M0CHU9"/>
<dbReference type="Pfam" id="PF00501">
    <property type="entry name" value="AMP-binding"/>
    <property type="match status" value="1"/>
</dbReference>
<reference evidence="4 5" key="1">
    <citation type="submission" date="2020-01" db="EMBL/GenBank/DDBJ databases">
        <title>Spongiivirga citrea KCTC 32990T.</title>
        <authorList>
            <person name="Wang G."/>
        </authorList>
    </citation>
    <scope>NUCLEOTIDE SEQUENCE [LARGE SCALE GENOMIC DNA]</scope>
    <source>
        <strain evidence="4 5">KCTC 32990</strain>
    </source>
</reference>
<evidence type="ECO:0000259" key="3">
    <source>
        <dbReference type="Pfam" id="PF00501"/>
    </source>
</evidence>
<dbReference type="PROSITE" id="PS00455">
    <property type="entry name" value="AMP_BINDING"/>
    <property type="match status" value="1"/>
</dbReference>
<comment type="caution">
    <text evidence="4">The sequence shown here is derived from an EMBL/GenBank/DDBJ whole genome shotgun (WGS) entry which is preliminary data.</text>
</comment>
<keyword evidence="2" id="KW-0067">ATP-binding</keyword>
<evidence type="ECO:0000256" key="2">
    <source>
        <dbReference type="ARBA" id="ARBA00022840"/>
    </source>
</evidence>
<dbReference type="Gene3D" id="3.40.50.12780">
    <property type="entry name" value="N-terminal domain of ligase-like"/>
    <property type="match status" value="1"/>
</dbReference>
<dbReference type="InterPro" id="IPR042099">
    <property type="entry name" value="ANL_N_sf"/>
</dbReference>